<dbReference type="Proteomes" id="UP000600247">
    <property type="component" value="Unassembled WGS sequence"/>
</dbReference>
<feature type="transmembrane region" description="Helical" evidence="1">
    <location>
        <begin position="12"/>
        <end position="31"/>
    </location>
</feature>
<evidence type="ECO:0000313" key="2">
    <source>
        <dbReference type="EMBL" id="GGG70416.1"/>
    </source>
</evidence>
<reference evidence="2 3" key="1">
    <citation type="journal article" date="2014" name="Int. J. Syst. Evol. Microbiol.">
        <title>Complete genome sequence of Corynebacterium casei LMG S-19264T (=DSM 44701T), isolated from a smear-ripened cheese.</title>
        <authorList>
            <consortium name="US DOE Joint Genome Institute (JGI-PGF)"/>
            <person name="Walter F."/>
            <person name="Albersmeier A."/>
            <person name="Kalinowski J."/>
            <person name="Ruckert C."/>
        </authorList>
    </citation>
    <scope>NUCLEOTIDE SEQUENCE [LARGE SCALE GENOMIC DNA]</scope>
    <source>
        <strain evidence="2 3">CGMCC 1.15286</strain>
    </source>
</reference>
<feature type="transmembrane region" description="Helical" evidence="1">
    <location>
        <begin position="62"/>
        <end position="87"/>
    </location>
</feature>
<accession>A0A917H7Z5</accession>
<comment type="caution">
    <text evidence="2">The sequence shown here is derived from an EMBL/GenBank/DDBJ whole genome shotgun (WGS) entry which is preliminary data.</text>
</comment>
<keyword evidence="3" id="KW-1185">Reference proteome</keyword>
<protein>
    <submittedName>
        <fullName evidence="2">Uncharacterized protein</fullName>
    </submittedName>
</protein>
<keyword evidence="1" id="KW-1133">Transmembrane helix</keyword>
<evidence type="ECO:0000313" key="3">
    <source>
        <dbReference type="Proteomes" id="UP000600247"/>
    </source>
</evidence>
<gene>
    <name evidence="2" type="ORF">GCM10010918_27200</name>
</gene>
<keyword evidence="1" id="KW-0472">Membrane</keyword>
<name>A0A917H7Z5_9BACL</name>
<dbReference type="AlphaFoldDB" id="A0A917H7Z5"/>
<dbReference type="RefSeq" id="WP_188889707.1">
    <property type="nucleotide sequence ID" value="NZ_BMHY01000004.1"/>
</dbReference>
<evidence type="ECO:0000256" key="1">
    <source>
        <dbReference type="SAM" id="Phobius"/>
    </source>
</evidence>
<sequence>MRAFIKSTILQGSFLGVVVLIVLFTLNYRAVLGMLTANKQEDFSYQDSYSIVYHGVFQDSPILAIIFWILIVAIVSITIVGVAKFLWLRFK</sequence>
<organism evidence="2 3">
    <name type="scientific">Paenibacillus radicis</name>
    <name type="common">ex Gao et al. 2016</name>
    <dbReference type="NCBI Taxonomy" id="1737354"/>
    <lineage>
        <taxon>Bacteria</taxon>
        <taxon>Bacillati</taxon>
        <taxon>Bacillota</taxon>
        <taxon>Bacilli</taxon>
        <taxon>Bacillales</taxon>
        <taxon>Paenibacillaceae</taxon>
        <taxon>Paenibacillus</taxon>
    </lineage>
</organism>
<dbReference type="EMBL" id="BMHY01000004">
    <property type="protein sequence ID" value="GGG70416.1"/>
    <property type="molecule type" value="Genomic_DNA"/>
</dbReference>
<keyword evidence="1" id="KW-0812">Transmembrane</keyword>
<proteinExistence type="predicted"/>